<proteinExistence type="inferred from homology"/>
<dbReference type="Pfam" id="PF04157">
    <property type="entry name" value="EAP30"/>
    <property type="match status" value="2"/>
</dbReference>
<evidence type="ECO:0000256" key="4">
    <source>
        <dbReference type="ARBA" id="ARBA00022448"/>
    </source>
</evidence>
<evidence type="ECO:0008006" key="11">
    <source>
        <dbReference type="Google" id="ProtNLM"/>
    </source>
</evidence>
<evidence type="ECO:0000256" key="3">
    <source>
        <dbReference type="ARBA" id="ARBA00009834"/>
    </source>
</evidence>
<dbReference type="SUPFAM" id="SSF46785">
    <property type="entry name" value="Winged helix' DNA-binding domain"/>
    <property type="match status" value="3"/>
</dbReference>
<protein>
    <recommendedName>
        <fullName evidence="11">Vacuolar-sorting protein SNF8</fullName>
    </recommendedName>
</protein>
<keyword evidence="6" id="KW-0967">Endosome</keyword>
<evidence type="ECO:0000256" key="1">
    <source>
        <dbReference type="ARBA" id="ARBA00004481"/>
    </source>
</evidence>
<dbReference type="Proteomes" id="UP000045706">
    <property type="component" value="Unassembled WGS sequence"/>
</dbReference>
<keyword evidence="7" id="KW-0653">Protein transport</keyword>
<gene>
    <name evidence="9" type="ORF">BN1723_016757</name>
</gene>
<keyword evidence="4" id="KW-0813">Transport</keyword>
<dbReference type="InterPro" id="IPR036390">
    <property type="entry name" value="WH_DNA-bd_sf"/>
</dbReference>
<evidence type="ECO:0000256" key="2">
    <source>
        <dbReference type="ARBA" id="ARBA00004496"/>
    </source>
</evidence>
<evidence type="ECO:0000256" key="8">
    <source>
        <dbReference type="ARBA" id="ARBA00023136"/>
    </source>
</evidence>
<dbReference type="GO" id="GO:0043328">
    <property type="term" value="P:protein transport to vacuole involved in ubiquitin-dependent protein catabolic process via the multivesicular body sorting pathway"/>
    <property type="evidence" value="ECO:0007669"/>
    <property type="project" value="TreeGrafter"/>
</dbReference>
<dbReference type="GO" id="GO:0000814">
    <property type="term" value="C:ESCRT II complex"/>
    <property type="evidence" value="ECO:0007669"/>
    <property type="project" value="InterPro"/>
</dbReference>
<evidence type="ECO:0000313" key="9">
    <source>
        <dbReference type="EMBL" id="CRK47505.1"/>
    </source>
</evidence>
<evidence type="ECO:0000256" key="7">
    <source>
        <dbReference type="ARBA" id="ARBA00022927"/>
    </source>
</evidence>
<dbReference type="InterPro" id="IPR036388">
    <property type="entry name" value="WH-like_DNA-bd_sf"/>
</dbReference>
<evidence type="ECO:0000256" key="5">
    <source>
        <dbReference type="ARBA" id="ARBA00022490"/>
    </source>
</evidence>
<keyword evidence="8" id="KW-0472">Membrane</keyword>
<evidence type="ECO:0000313" key="10">
    <source>
        <dbReference type="Proteomes" id="UP000045706"/>
    </source>
</evidence>
<comment type="subcellular location">
    <subcellularLocation>
        <location evidence="2">Cytoplasm</location>
    </subcellularLocation>
    <subcellularLocation>
        <location evidence="1">Endosome membrane</location>
        <topology evidence="1">Peripheral membrane protein</topology>
    </subcellularLocation>
</comment>
<evidence type="ECO:0000256" key="6">
    <source>
        <dbReference type="ARBA" id="ARBA00022753"/>
    </source>
</evidence>
<comment type="similarity">
    <text evidence="3">Belongs to the SNF8 family.</text>
</comment>
<organism evidence="9 10">
    <name type="scientific">Verticillium longisporum</name>
    <name type="common">Verticillium dahliae var. longisporum</name>
    <dbReference type="NCBI Taxonomy" id="100787"/>
    <lineage>
        <taxon>Eukaryota</taxon>
        <taxon>Fungi</taxon>
        <taxon>Dikarya</taxon>
        <taxon>Ascomycota</taxon>
        <taxon>Pezizomycotina</taxon>
        <taxon>Sordariomycetes</taxon>
        <taxon>Hypocreomycetidae</taxon>
        <taxon>Glomerellales</taxon>
        <taxon>Plectosphaerellaceae</taxon>
        <taxon>Verticillium</taxon>
    </lineage>
</organism>
<dbReference type="InterPro" id="IPR040608">
    <property type="entry name" value="Snf8/Vps36"/>
</dbReference>
<dbReference type="Gene3D" id="1.10.10.10">
    <property type="entry name" value="Winged helix-like DNA-binding domain superfamily/Winged helix DNA-binding domain"/>
    <property type="match status" value="3"/>
</dbReference>
<dbReference type="FunFam" id="1.10.10.10:FF:000085">
    <property type="entry name" value="Vacuolar-sorting protein SNF8"/>
    <property type="match status" value="1"/>
</dbReference>
<reference evidence="10" key="1">
    <citation type="submission" date="2015-05" db="EMBL/GenBank/DDBJ databases">
        <authorList>
            <person name="Fogelqvist Johan"/>
        </authorList>
    </citation>
    <scope>NUCLEOTIDE SEQUENCE [LARGE SCALE GENOMIC DNA]</scope>
</reference>
<dbReference type="EMBL" id="CVQI01036640">
    <property type="protein sequence ID" value="CRK47505.1"/>
    <property type="molecule type" value="Genomic_DNA"/>
</dbReference>
<sequence>MSRKGIGIGAFDRHRLTSAQYASHGTTLRTTNAAALETQLAVFRSLLQQFAQTHAKDIRSDPSFRAQFARMCTAIGVDPLASSAHSSSSAGDGASSIWAQLLGRPLNRPLNDFYFELAVRVVETCTATRGENGGLIGVREVRERIAKGRPEGAPEVTDDDVLRAVGTLKPLGGAFAVLRVGSKSYIRSVPKELNTDQSAVLEAVQVLGYVSVGMLMANLGARCTATRGENGGLIGVREVRERIAKGRPEGAPEVTNDDVLRAVGTLKPLGGAFAVLKVGSKSYIRSVPKELNTDQSAVLEAVQVLGYVSVGMLMANLGWPRARAVTAVEDLLGEGMLWVDKQSPVEWEYWSPGFMLDEGSHGD</sequence>
<dbReference type="FunFam" id="1.10.10.10:FF:000397">
    <property type="entry name" value="Vacuolar-sorting protein SNF8"/>
    <property type="match status" value="1"/>
</dbReference>
<keyword evidence="5" id="KW-0963">Cytoplasm</keyword>
<name>A0A0G4NM10_VERLO</name>
<dbReference type="PANTHER" id="PTHR12806">
    <property type="entry name" value="EAP30 SUBUNIT OF ELL COMPLEX"/>
    <property type="match status" value="1"/>
</dbReference>
<accession>A0A0G4NM10</accession>
<dbReference type="Gene3D" id="6.10.140.180">
    <property type="match status" value="1"/>
</dbReference>
<dbReference type="PANTHER" id="PTHR12806:SF0">
    <property type="entry name" value="VACUOLAR-SORTING PROTEIN SNF8"/>
    <property type="match status" value="1"/>
</dbReference>
<dbReference type="AlphaFoldDB" id="A0A0G4NM10"/>
<dbReference type="InterPro" id="IPR016689">
    <property type="entry name" value="ESCRT-2_cplx_Snf8"/>
</dbReference>